<reference evidence="6" key="1">
    <citation type="journal article" date="2019" name="Int. J. Syst. Evol. Microbiol.">
        <title>The Global Catalogue of Microorganisms (GCM) 10K type strain sequencing project: providing services to taxonomists for standard genome sequencing and annotation.</title>
        <authorList>
            <consortium name="The Broad Institute Genomics Platform"/>
            <consortium name="The Broad Institute Genome Sequencing Center for Infectious Disease"/>
            <person name="Wu L."/>
            <person name="Ma J."/>
        </authorList>
    </citation>
    <scope>NUCLEOTIDE SEQUENCE [LARGE SCALE GENOMIC DNA]</scope>
    <source>
        <strain evidence="6">JCM 18514</strain>
    </source>
</reference>
<organism evidence="5 6">
    <name type="scientific">Arthrobacter gyeryongensis</name>
    <dbReference type="NCBI Taxonomy" id="1650592"/>
    <lineage>
        <taxon>Bacteria</taxon>
        <taxon>Bacillati</taxon>
        <taxon>Actinomycetota</taxon>
        <taxon>Actinomycetes</taxon>
        <taxon>Micrococcales</taxon>
        <taxon>Micrococcaceae</taxon>
        <taxon>Arthrobacter</taxon>
    </lineage>
</organism>
<dbReference type="EMBL" id="BAABKK010000027">
    <property type="protein sequence ID" value="GAA5198994.1"/>
    <property type="molecule type" value="Genomic_DNA"/>
</dbReference>
<evidence type="ECO:0000313" key="6">
    <source>
        <dbReference type="Proteomes" id="UP001500200"/>
    </source>
</evidence>
<comment type="similarity">
    <text evidence="2">Belongs to the bacterial PQQ dehydrogenase family.</text>
</comment>
<dbReference type="InterPro" id="IPR018391">
    <property type="entry name" value="PQQ_b-propeller_rpt"/>
</dbReference>
<dbReference type="InterPro" id="IPR002372">
    <property type="entry name" value="PQQ_rpt_dom"/>
</dbReference>
<dbReference type="Gene3D" id="2.130.10.10">
    <property type="entry name" value="YVTN repeat-like/Quinoprotein amine dehydrogenase"/>
    <property type="match status" value="2"/>
</dbReference>
<dbReference type="SUPFAM" id="SSF50998">
    <property type="entry name" value="Quinoprotein alcohol dehydrogenase-like"/>
    <property type="match status" value="1"/>
</dbReference>
<feature type="domain" description="Pyrrolo-quinoline quinone repeat" evidence="4">
    <location>
        <begin position="89"/>
        <end position="330"/>
    </location>
</feature>
<protein>
    <recommendedName>
        <fullName evidence="4">Pyrrolo-quinoline quinone repeat domain-containing protein</fullName>
    </recommendedName>
</protein>
<dbReference type="Gene3D" id="2.60.120.200">
    <property type="match status" value="4"/>
</dbReference>
<evidence type="ECO:0000313" key="5">
    <source>
        <dbReference type="EMBL" id="GAA5198994.1"/>
    </source>
</evidence>
<proteinExistence type="inferred from homology"/>
<keyword evidence="6" id="KW-1185">Reference proteome</keyword>
<dbReference type="RefSeq" id="WP_345451635.1">
    <property type="nucleotide sequence ID" value="NZ_BAABKK010000027.1"/>
</dbReference>
<dbReference type="InterPro" id="IPR015943">
    <property type="entry name" value="WD40/YVTN_repeat-like_dom_sf"/>
</dbReference>
<evidence type="ECO:0000256" key="3">
    <source>
        <dbReference type="ARBA" id="ARBA00023002"/>
    </source>
</evidence>
<dbReference type="SMART" id="SM00564">
    <property type="entry name" value="PQQ"/>
    <property type="match status" value="3"/>
</dbReference>
<keyword evidence="3" id="KW-0560">Oxidoreductase</keyword>
<dbReference type="Proteomes" id="UP001500200">
    <property type="component" value="Unassembled WGS sequence"/>
</dbReference>
<evidence type="ECO:0000256" key="2">
    <source>
        <dbReference type="ARBA" id="ARBA00008156"/>
    </source>
</evidence>
<dbReference type="InterPro" id="IPR011047">
    <property type="entry name" value="Quinoprotein_ADH-like_sf"/>
</dbReference>
<evidence type="ECO:0000259" key="4">
    <source>
        <dbReference type="Pfam" id="PF13360"/>
    </source>
</evidence>
<dbReference type="PANTHER" id="PTHR32303">
    <property type="entry name" value="QUINOPROTEIN ALCOHOL DEHYDROGENASE (CYTOCHROME C)"/>
    <property type="match status" value="1"/>
</dbReference>
<dbReference type="Pfam" id="PF13360">
    <property type="entry name" value="PQQ_2"/>
    <property type="match status" value="1"/>
</dbReference>
<dbReference type="PANTHER" id="PTHR32303:SF10">
    <property type="entry name" value="OUTER MEMBRANE PROTEIN ASSEMBLY FACTOR BAMB"/>
    <property type="match status" value="1"/>
</dbReference>
<gene>
    <name evidence="5" type="ORF">GCM10023346_37630</name>
</gene>
<accession>A0ABP9SQ11</accession>
<evidence type="ECO:0000256" key="1">
    <source>
        <dbReference type="ARBA" id="ARBA00001931"/>
    </source>
</evidence>
<comment type="caution">
    <text evidence="5">The sequence shown here is derived from an EMBL/GenBank/DDBJ whole genome shotgun (WGS) entry which is preliminary data.</text>
</comment>
<comment type="cofactor">
    <cofactor evidence="1">
        <name>pyrroloquinoline quinone</name>
        <dbReference type="ChEBI" id="CHEBI:58442"/>
    </cofactor>
</comment>
<name>A0ABP9SQ11_9MICC</name>
<sequence>MDSEQRAGVGRHRAAWRLHGTRLGRRPAAVAAALALTASTLAGFATASAPAVAATYQDWPTYLQNTSRTAATTDPNLSVANASLLKLNWTSATGGPVVSEAAVVGTTAYVGSWDGYEYAVSTIDGSVTWKTYVGITNDAACNPATLGVTSSAAVVNGVVYVGGGDSYWYALNATTGAVLWKVYTGDNSQTGAHYNWSSPLIANGSAYVGVASNCDNPLVQGHLMKIDLTSNQVAADYNFVPSGQLGGGIWTSPTYDTTTNTVFVSSGTLNNYTQTQSQAIVALDATTLAYKSSWQLPFEAAVIDSDWGTTPTLTTDASGDQLLAVANKNGILYTFNRNNLAAGPIWQRQIAIGGACPTCGNGSIASGIFANGVLYFAGGNNVVNGRGAGGSITAFDPGSGNTLWVRQTDQPILGSPAYVNGMIGEVEGSTFEVVNASNGALLYSYVLPATVYGGVSIAQSQFYVGALDGKLYAFGLGATPAQTPTDPNCPAGFTCQDIHKPPRGSEQTTGGALTVTASGSGIKGTGDQFRFISKPVTGDAQTSAQIVSQTAPPGQAQQAGIMVRQSVDVGSPFFAVLAYPNDSPPDLQVWYRSSFAKNPVLLRKMASPTLPVSVMIQRTRNQFSAGVSTDGSNYQLIAGASATVDLPTTTLQGLALDSGSSTNYGTATFANLAVGTTVTTAMSPQAPADPCPAPWTCADLGNPNPAGDTTVSGGSYTLAGVGSGFGGSSDSTHYVYQPVTGNQSISAQVVTQSGAPAKAQDGLMIRANTAPTSPMYSVFLNPGGSATIQWRVYDGIKTSQTVPLTGTTSPAYLQIVRYQDTRFSPPPTFLSALTSPDGSTWTPVLGSTVAIDLGSGSYLAGLAATAGTANATAPAVFNNVAISPADTPPPGICPQGFTCGDIGTGIHPGNQIYLNGTWTVQAQGTIFGVYDTFRFSYENFPDAPANSANGDGTISARVVSQTGGTGWMRSGVMIRSGTDPQAPYYGVFVTPQNGVVVQWRPTKAAQVTEDVLPVSPATTAPLWVLASRYTDTVHNVVYYSAFTSTDGVNFTFAPGSTTTLNLPGPLVAGIASDANSTSLSSVATIDHVAELGGSNPPPNLCPSAWSCTDIGGALPPGQDQLSAGTWSELGGGGDIWGTADSFHFVSQTLSADGSVTAHVLSQQNTSAWAKAGPMVRATTDPGSPYYGVFVTPGNGVAVQWRTTQGGSSGQLLTSGTAPAYLMIGRYTTTGSNPNSYYTAYTSPDGSTWTAVPGSTITVNLTGPLLAGFAITSHNQGTGSAVTLDSVGVTAGEPVPPGVCPSAWQCADIGTATPAGGQNLSGGVWTLQGGGNDIWGTADAFHYVWQSLFGDGSITARVTSQTNTSAWAKAGLMMRASTDPGSPYFAVFLTPSNGIAVQWRTAQGATSSQVLTAGTAPVYLQLTRTGSTFAAATSSDGTTWNPVPGSTVSLANLSGTLLRGFAVTSHNTGAISTVGIDSVTTTP</sequence>